<dbReference type="Gene3D" id="1.10.10.60">
    <property type="entry name" value="Homeodomain-like"/>
    <property type="match status" value="1"/>
</dbReference>
<sequence length="180" mass="21156">MKYGYIRPVTINDSLEEQLEKLSLHTNRIFEENHAKNKNRAKLNELLDSILQPEDVLYVTDLCILADSTKHLTEVLDYLLANNISLHVINLDKEISSSYNESFIDTLHHIVEFQRDIVKFRTRLGIEDYTMKGNKVGRPKRDDKNLKDAVDMYMSKKFTLDEIKEKTNISRATLYRHLDR</sequence>
<dbReference type="PROSITE" id="PS51736">
    <property type="entry name" value="RECOMBINASES_3"/>
    <property type="match status" value="1"/>
</dbReference>
<protein>
    <submittedName>
        <fullName evidence="2">Resolvase</fullName>
    </submittedName>
</protein>
<dbReference type="GO" id="GO:0003677">
    <property type="term" value="F:DNA binding"/>
    <property type="evidence" value="ECO:0007669"/>
    <property type="project" value="InterPro"/>
</dbReference>
<dbReference type="EMBL" id="LUGM01000002">
    <property type="protein sequence ID" value="KYH13814.1"/>
    <property type="molecule type" value="Genomic_DNA"/>
</dbReference>
<proteinExistence type="predicted"/>
<reference evidence="2" key="1">
    <citation type="submission" date="2016-02" db="EMBL/GenBank/DDBJ databases">
        <title>Draft genome sequence of hydrocarbon degrading Staphylococcus saprophyticus Strain CNV2, isolated from crude-oil contaminated soil from Noonmati Oil Refinery, Guwahati, Assam, India.</title>
        <authorList>
            <person name="Mukherjee A."/>
            <person name="Chettri B."/>
            <person name="Langpoklakpam J."/>
            <person name="Singh A.K."/>
            <person name="Chattopadhyay D.J."/>
        </authorList>
    </citation>
    <scope>NUCLEOTIDE SEQUENCE [LARGE SCALE GENOMIC DNA]</scope>
    <source>
        <strain evidence="2">CNV2</strain>
    </source>
</reference>
<dbReference type="InterPro" id="IPR006119">
    <property type="entry name" value="Resolv_N"/>
</dbReference>
<organism evidence="2">
    <name type="scientific">Staphylococcus kloosii</name>
    <dbReference type="NCBI Taxonomy" id="29384"/>
    <lineage>
        <taxon>Bacteria</taxon>
        <taxon>Bacillati</taxon>
        <taxon>Bacillota</taxon>
        <taxon>Bacilli</taxon>
        <taxon>Bacillales</taxon>
        <taxon>Staphylococcaceae</taxon>
        <taxon>Staphylococcus</taxon>
    </lineage>
</organism>
<feature type="domain" description="Resolvase/invertase-type recombinase catalytic" evidence="1">
    <location>
        <begin position="1"/>
        <end position="133"/>
    </location>
</feature>
<dbReference type="Gene3D" id="3.40.50.1390">
    <property type="entry name" value="Resolvase, N-terminal catalytic domain"/>
    <property type="match status" value="1"/>
</dbReference>
<name>A0A151A327_9STAP</name>
<gene>
    <name evidence="2" type="ORF">A0131_03205</name>
</gene>
<dbReference type="SUPFAM" id="SSF53041">
    <property type="entry name" value="Resolvase-like"/>
    <property type="match status" value="1"/>
</dbReference>
<comment type="caution">
    <text evidence="2">The sequence shown here is derived from an EMBL/GenBank/DDBJ whole genome shotgun (WGS) entry which is preliminary data.</text>
</comment>
<dbReference type="GO" id="GO:0000150">
    <property type="term" value="F:DNA strand exchange activity"/>
    <property type="evidence" value="ECO:0007669"/>
    <property type="project" value="InterPro"/>
</dbReference>
<dbReference type="CDD" id="cd03768">
    <property type="entry name" value="SR_ResInv"/>
    <property type="match status" value="1"/>
</dbReference>
<dbReference type="AlphaFoldDB" id="A0A151A327"/>
<dbReference type="Pfam" id="PF00239">
    <property type="entry name" value="Resolvase"/>
    <property type="match status" value="1"/>
</dbReference>
<dbReference type="Proteomes" id="UP000075418">
    <property type="component" value="Unassembled WGS sequence"/>
</dbReference>
<dbReference type="RefSeq" id="WP_061854044.1">
    <property type="nucleotide sequence ID" value="NZ_LUGM01000002.1"/>
</dbReference>
<dbReference type="SMART" id="SM00857">
    <property type="entry name" value="Resolvase"/>
    <property type="match status" value="1"/>
</dbReference>
<evidence type="ECO:0000313" key="2">
    <source>
        <dbReference type="EMBL" id="KYH13814.1"/>
    </source>
</evidence>
<accession>A0A151A327</accession>
<evidence type="ECO:0000259" key="1">
    <source>
        <dbReference type="PROSITE" id="PS51736"/>
    </source>
</evidence>
<dbReference type="InterPro" id="IPR036162">
    <property type="entry name" value="Resolvase-like_N_sf"/>
</dbReference>